<keyword evidence="4" id="KW-1185">Reference proteome</keyword>
<dbReference type="Proteomes" id="UP000646365">
    <property type="component" value="Unassembled WGS sequence"/>
</dbReference>
<feature type="chain" id="PRO_5035162127" evidence="2">
    <location>
        <begin position="21"/>
        <end position="54"/>
    </location>
</feature>
<evidence type="ECO:0000256" key="1">
    <source>
        <dbReference type="SAM" id="MobiDB-lite"/>
    </source>
</evidence>
<sequence>MMRRALAVAFLMLLGGELTGCGIQPAPYPIPQSDLDDRPGLLSGPGGEITLYRR</sequence>
<reference evidence="3" key="2">
    <citation type="submission" date="2020-09" db="EMBL/GenBank/DDBJ databases">
        <authorList>
            <person name="Sun Q."/>
            <person name="Zhou Y."/>
        </authorList>
    </citation>
    <scope>NUCLEOTIDE SEQUENCE</scope>
    <source>
        <strain evidence="3">CGMCC 1.15725</strain>
    </source>
</reference>
<protein>
    <submittedName>
        <fullName evidence="3">Uncharacterized protein</fullName>
    </submittedName>
</protein>
<evidence type="ECO:0000313" key="3">
    <source>
        <dbReference type="EMBL" id="GGF27002.1"/>
    </source>
</evidence>
<dbReference type="RefSeq" id="WP_189048291.1">
    <property type="nucleotide sequence ID" value="NZ_BMJQ01000009.1"/>
</dbReference>
<organism evidence="3 4">
    <name type="scientific">Aliidongia dinghuensis</name>
    <dbReference type="NCBI Taxonomy" id="1867774"/>
    <lineage>
        <taxon>Bacteria</taxon>
        <taxon>Pseudomonadati</taxon>
        <taxon>Pseudomonadota</taxon>
        <taxon>Alphaproteobacteria</taxon>
        <taxon>Rhodospirillales</taxon>
        <taxon>Dongiaceae</taxon>
        <taxon>Aliidongia</taxon>
    </lineage>
</organism>
<dbReference type="EMBL" id="BMJQ01000009">
    <property type="protein sequence ID" value="GGF27002.1"/>
    <property type="molecule type" value="Genomic_DNA"/>
</dbReference>
<gene>
    <name evidence="3" type="ORF">GCM10011611_36270</name>
</gene>
<feature type="signal peptide" evidence="2">
    <location>
        <begin position="1"/>
        <end position="20"/>
    </location>
</feature>
<evidence type="ECO:0000313" key="4">
    <source>
        <dbReference type="Proteomes" id="UP000646365"/>
    </source>
</evidence>
<reference evidence="3" key="1">
    <citation type="journal article" date="2014" name="Int. J. Syst. Evol. Microbiol.">
        <title>Complete genome sequence of Corynebacterium casei LMG S-19264T (=DSM 44701T), isolated from a smear-ripened cheese.</title>
        <authorList>
            <consortium name="US DOE Joint Genome Institute (JGI-PGF)"/>
            <person name="Walter F."/>
            <person name="Albersmeier A."/>
            <person name="Kalinowski J."/>
            <person name="Ruckert C."/>
        </authorList>
    </citation>
    <scope>NUCLEOTIDE SEQUENCE</scope>
    <source>
        <strain evidence="3">CGMCC 1.15725</strain>
    </source>
</reference>
<keyword evidence="2" id="KW-0732">Signal</keyword>
<dbReference type="AlphaFoldDB" id="A0A8J2YW28"/>
<comment type="caution">
    <text evidence="3">The sequence shown here is derived from an EMBL/GenBank/DDBJ whole genome shotgun (WGS) entry which is preliminary data.</text>
</comment>
<evidence type="ECO:0000256" key="2">
    <source>
        <dbReference type="SAM" id="SignalP"/>
    </source>
</evidence>
<accession>A0A8J2YW28</accession>
<name>A0A8J2YW28_9PROT</name>
<proteinExistence type="predicted"/>
<feature type="region of interest" description="Disordered" evidence="1">
    <location>
        <begin position="30"/>
        <end position="54"/>
    </location>
</feature>